<dbReference type="Proteomes" id="UP001245184">
    <property type="component" value="Unassembled WGS sequence"/>
</dbReference>
<reference evidence="1 2" key="1">
    <citation type="submission" date="2023-08" db="EMBL/GenBank/DDBJ databases">
        <title>Genome sequencing of plant associated microbes to promote plant fitness in Sorghum bicolor and Oryza sativa.</title>
        <authorList>
            <person name="Coleman-Derr D."/>
        </authorList>
    </citation>
    <scope>NUCLEOTIDE SEQUENCE [LARGE SCALE GENOMIC DNA]</scope>
    <source>
        <strain evidence="1 2">SLBN-33</strain>
    </source>
</reference>
<evidence type="ECO:0000313" key="1">
    <source>
        <dbReference type="EMBL" id="MDR6207209.1"/>
    </source>
</evidence>
<comment type="caution">
    <text evidence="1">The sequence shown here is derived from an EMBL/GenBank/DDBJ whole genome shotgun (WGS) entry which is preliminary data.</text>
</comment>
<dbReference type="RefSeq" id="WP_310035419.1">
    <property type="nucleotide sequence ID" value="NZ_JAVIZN010000002.1"/>
</dbReference>
<dbReference type="AlphaFoldDB" id="A0ABD5CT21"/>
<gene>
    <name evidence="1" type="ORF">QF025_005929</name>
</gene>
<evidence type="ECO:0000313" key="2">
    <source>
        <dbReference type="Proteomes" id="UP001245184"/>
    </source>
</evidence>
<sequence>MPRVCNDWSPTLSTGKSAAAAGLAHNTNIAGMATIIAASGLTSARGTTEKIAKDMMRMTFQEGVEQ</sequence>
<accession>A0ABD5CT21</accession>
<name>A0ABD5CT21_9BURK</name>
<organism evidence="1 2">
    <name type="scientific">Paraburkholderia graminis</name>
    <dbReference type="NCBI Taxonomy" id="60548"/>
    <lineage>
        <taxon>Bacteria</taxon>
        <taxon>Pseudomonadati</taxon>
        <taxon>Pseudomonadota</taxon>
        <taxon>Betaproteobacteria</taxon>
        <taxon>Burkholderiales</taxon>
        <taxon>Burkholderiaceae</taxon>
        <taxon>Paraburkholderia</taxon>
    </lineage>
</organism>
<dbReference type="EMBL" id="JAVIZN010000002">
    <property type="protein sequence ID" value="MDR6207209.1"/>
    <property type="molecule type" value="Genomic_DNA"/>
</dbReference>
<proteinExistence type="predicted"/>
<protein>
    <submittedName>
        <fullName evidence="1">Uncharacterized protein</fullName>
    </submittedName>
</protein>